<dbReference type="Proteomes" id="UP000630660">
    <property type="component" value="Unassembled WGS sequence"/>
</dbReference>
<dbReference type="InterPro" id="IPR003961">
    <property type="entry name" value="FN3_dom"/>
</dbReference>
<reference evidence="3" key="1">
    <citation type="submission" date="2019-11" db="EMBL/GenBank/DDBJ databases">
        <title>Microbial mats filling the niche in hypersaline microbial mats.</title>
        <authorList>
            <person name="Wong H.L."/>
            <person name="Macleod F.I."/>
            <person name="White R.A. III"/>
            <person name="Burns B.P."/>
        </authorList>
    </citation>
    <scope>NUCLEOTIDE SEQUENCE</scope>
    <source>
        <strain evidence="3">Bin_327</strain>
    </source>
</reference>
<dbReference type="SUPFAM" id="SSF49265">
    <property type="entry name" value="Fibronectin type III"/>
    <property type="match status" value="1"/>
</dbReference>
<keyword evidence="1" id="KW-0472">Membrane</keyword>
<evidence type="ECO:0000259" key="2">
    <source>
        <dbReference type="PROSITE" id="PS50853"/>
    </source>
</evidence>
<organism evidence="3 4">
    <name type="scientific">candidate division WOR-3 bacterium</name>
    <dbReference type="NCBI Taxonomy" id="2052148"/>
    <lineage>
        <taxon>Bacteria</taxon>
        <taxon>Bacteria division WOR-3</taxon>
    </lineage>
</organism>
<dbReference type="InterPro" id="IPR013783">
    <property type="entry name" value="Ig-like_fold"/>
</dbReference>
<keyword evidence="1" id="KW-1133">Transmembrane helix</keyword>
<evidence type="ECO:0000256" key="1">
    <source>
        <dbReference type="SAM" id="Phobius"/>
    </source>
</evidence>
<dbReference type="AlphaFoldDB" id="A0A9D5QDH5"/>
<gene>
    <name evidence="3" type="ORF">GF359_07605</name>
</gene>
<proteinExistence type="predicted"/>
<comment type="caution">
    <text evidence="3">The sequence shown here is derived from an EMBL/GenBank/DDBJ whole genome shotgun (WGS) entry which is preliminary data.</text>
</comment>
<dbReference type="InterPro" id="IPR046642">
    <property type="entry name" value="DUF6754"/>
</dbReference>
<dbReference type="EMBL" id="WJKJ01000251">
    <property type="protein sequence ID" value="MBD3365066.1"/>
    <property type="molecule type" value="Genomic_DNA"/>
</dbReference>
<dbReference type="Pfam" id="PF20539">
    <property type="entry name" value="DUF6754"/>
    <property type="match status" value="1"/>
</dbReference>
<dbReference type="Gene3D" id="2.60.40.10">
    <property type="entry name" value="Immunoglobulins"/>
    <property type="match status" value="1"/>
</dbReference>
<accession>A0A9D5QDH5</accession>
<dbReference type="InterPro" id="IPR036116">
    <property type="entry name" value="FN3_sf"/>
</dbReference>
<sequence>MVFLVLLFFFQSDYEPLKPLSPVTNLVVEDVENDAGGSIDLSWKPSPDSARVVTYKVLRGLYPDGEFTELVVFKVPTYSFRDATTEDRVEYFYMVQVIDERGVVASSEIVGPRISKPHWFNTGRLAVLVVAMAYALMVILYIEFAKRDTSKMYIRRIAGLDQIDEAVGRATEMGKPILYSLGIGFLTDVATLASLSILKRVARRAAEYETRIVIPNYDPIVMTAAQETVRHAFVQTGRPDLYAEDDVTFVTNDQFGYAAGVDGIMLRERPGTVFLQGSFFAESLILAETAHSVGAITIAGTDQATQLPFFFAACDYTLIGEELFAASAYLDRNPQMLGSLKGEDLAKIIIVVIILLVSIFGTIGEILPKDAATETNVMSEWFVKLKDFLGRY</sequence>
<protein>
    <recommendedName>
        <fullName evidence="2">Fibronectin type-III domain-containing protein</fullName>
    </recommendedName>
</protein>
<keyword evidence="1" id="KW-0812">Transmembrane</keyword>
<feature type="transmembrane region" description="Helical" evidence="1">
    <location>
        <begin position="345"/>
        <end position="363"/>
    </location>
</feature>
<feature type="transmembrane region" description="Helical" evidence="1">
    <location>
        <begin position="125"/>
        <end position="142"/>
    </location>
</feature>
<name>A0A9D5QDH5_UNCW3</name>
<feature type="domain" description="Fibronectin type-III" evidence="2">
    <location>
        <begin position="22"/>
        <end position="118"/>
    </location>
</feature>
<dbReference type="PROSITE" id="PS50853">
    <property type="entry name" value="FN3"/>
    <property type="match status" value="1"/>
</dbReference>
<evidence type="ECO:0000313" key="4">
    <source>
        <dbReference type="Proteomes" id="UP000630660"/>
    </source>
</evidence>
<evidence type="ECO:0000313" key="3">
    <source>
        <dbReference type="EMBL" id="MBD3365066.1"/>
    </source>
</evidence>